<proteinExistence type="predicted"/>
<dbReference type="InterPro" id="IPR016024">
    <property type="entry name" value="ARM-type_fold"/>
</dbReference>
<comment type="caution">
    <text evidence="1">The sequence shown here is derived from an EMBL/GenBank/DDBJ whole genome shotgun (WGS) entry which is preliminary data.</text>
</comment>
<dbReference type="OrthoDB" id="3173255at2"/>
<accession>A0A133XPQ2</accession>
<dbReference type="SUPFAM" id="SSF48371">
    <property type="entry name" value="ARM repeat"/>
    <property type="match status" value="1"/>
</dbReference>
<sequence>MSDVSAEHIGMLVELLVGASRRERQEAAHELALAAKEDPNVVCEHLKVLVKALKVSEAQTRWEIMDILTLACSEHADVVAKALGAAEDALFDETSATVRLSAFRMLTRLAATTPARSKRIWPLLDEAIQCFHGDAEYRDMLSSLVDFAQGNIAPATRQALIDRVKFDAQTADGYIKTYSENIIAATGTSLKQP</sequence>
<dbReference type="RefSeq" id="WP_066306287.1">
    <property type="nucleotide sequence ID" value="NZ_KQ959516.1"/>
</dbReference>
<organism evidence="1 2">
    <name type="scientific">Atopobium deltae</name>
    <dbReference type="NCBI Taxonomy" id="1393034"/>
    <lineage>
        <taxon>Bacteria</taxon>
        <taxon>Bacillati</taxon>
        <taxon>Actinomycetota</taxon>
        <taxon>Coriobacteriia</taxon>
        <taxon>Coriobacteriales</taxon>
        <taxon>Atopobiaceae</taxon>
        <taxon>Atopobium</taxon>
    </lineage>
</organism>
<dbReference type="EMBL" id="LSCR01000042">
    <property type="protein sequence ID" value="KXB32917.1"/>
    <property type="molecule type" value="Genomic_DNA"/>
</dbReference>
<dbReference type="PATRIC" id="fig|1393034.3.peg.1253"/>
<keyword evidence="2" id="KW-1185">Reference proteome</keyword>
<dbReference type="Proteomes" id="UP000070675">
    <property type="component" value="Unassembled WGS sequence"/>
</dbReference>
<dbReference type="STRING" id="1393034.HMPREF3192_01286"/>
<dbReference type="InterPro" id="IPR011989">
    <property type="entry name" value="ARM-like"/>
</dbReference>
<evidence type="ECO:0000313" key="2">
    <source>
        <dbReference type="Proteomes" id="UP000070675"/>
    </source>
</evidence>
<dbReference type="Gene3D" id="1.25.10.10">
    <property type="entry name" value="Leucine-rich Repeat Variant"/>
    <property type="match status" value="1"/>
</dbReference>
<evidence type="ECO:0008006" key="3">
    <source>
        <dbReference type="Google" id="ProtNLM"/>
    </source>
</evidence>
<reference evidence="2" key="1">
    <citation type="submission" date="2016-01" db="EMBL/GenBank/DDBJ databases">
        <authorList>
            <person name="Mitreva M."/>
            <person name="Pepin K.H."/>
            <person name="Mihindukulasuriya K.A."/>
            <person name="Fulton R."/>
            <person name="Fronick C."/>
            <person name="O'Laughlin M."/>
            <person name="Miner T."/>
            <person name="Herter B."/>
            <person name="Rosa B.A."/>
            <person name="Cordes M."/>
            <person name="Tomlinson C."/>
            <person name="Wollam A."/>
            <person name="Palsikar V.B."/>
            <person name="Mardis E.R."/>
            <person name="Wilson R.K."/>
        </authorList>
    </citation>
    <scope>NUCLEOTIDE SEQUENCE [LARGE SCALE GENOMIC DNA]</scope>
    <source>
        <strain evidence="2">DNF00019</strain>
    </source>
</reference>
<protein>
    <recommendedName>
        <fullName evidence="3">HEAT repeat protein</fullName>
    </recommendedName>
</protein>
<dbReference type="AlphaFoldDB" id="A0A133XPQ2"/>
<name>A0A133XPQ2_9ACTN</name>
<evidence type="ECO:0000313" key="1">
    <source>
        <dbReference type="EMBL" id="KXB32917.1"/>
    </source>
</evidence>
<gene>
    <name evidence="1" type="ORF">HMPREF3192_01286</name>
</gene>